<dbReference type="PANTHER" id="PTHR19957">
    <property type="entry name" value="SYNTAXIN"/>
    <property type="match status" value="1"/>
</dbReference>
<evidence type="ECO:0000313" key="4">
    <source>
        <dbReference type="EMBL" id="OMJ93585.1"/>
    </source>
</evidence>
<feature type="coiled-coil region" evidence="1">
    <location>
        <begin position="143"/>
        <end position="170"/>
    </location>
</feature>
<dbReference type="InterPro" id="IPR000727">
    <property type="entry name" value="T_SNARE_dom"/>
</dbReference>
<dbReference type="GO" id="GO:0006886">
    <property type="term" value="P:intracellular protein transport"/>
    <property type="evidence" value="ECO:0007669"/>
    <property type="project" value="TreeGrafter"/>
</dbReference>
<proteinExistence type="predicted"/>
<dbReference type="GO" id="GO:0005484">
    <property type="term" value="F:SNAP receptor activity"/>
    <property type="evidence" value="ECO:0007669"/>
    <property type="project" value="TreeGrafter"/>
</dbReference>
<keyword evidence="1" id="KW-0175">Coiled coil</keyword>
<dbReference type="AlphaFoldDB" id="A0A1R2CX52"/>
<dbReference type="GO" id="GO:0048278">
    <property type="term" value="P:vesicle docking"/>
    <property type="evidence" value="ECO:0007669"/>
    <property type="project" value="TreeGrafter"/>
</dbReference>
<comment type="caution">
    <text evidence="4">The sequence shown here is derived from an EMBL/GenBank/DDBJ whole genome shotgun (WGS) entry which is preliminary data.</text>
</comment>
<dbReference type="SMART" id="SM00397">
    <property type="entry name" value="t_SNARE"/>
    <property type="match status" value="1"/>
</dbReference>
<keyword evidence="2" id="KW-0812">Transmembrane</keyword>
<dbReference type="PROSITE" id="PS50192">
    <property type="entry name" value="T_SNARE"/>
    <property type="match status" value="1"/>
</dbReference>
<name>A0A1R2CX52_9CILI</name>
<dbReference type="OrthoDB" id="364348at2759"/>
<keyword evidence="5" id="KW-1185">Reference proteome</keyword>
<sequence length="211" mass="24219">MQKNFEILIALVKDLQTAFKSFRTAIKKQLEPEELSQKQLVFLKILKSFSLLITNTKDCPEVKSLKRETEKIVKEYKGLCKEKENIEMPTEILIPSLEEDKDVYNSPEDINNRISLERNEEIAKLHKEMCELNEMFKDFSILVKEQGVELEKARIEVDIAERTTERVNNELVKARYWDKKSRNKCCCISIIVGGIVLAIGGVVAGIVISGK</sequence>
<dbReference type="GO" id="GO:0012505">
    <property type="term" value="C:endomembrane system"/>
    <property type="evidence" value="ECO:0007669"/>
    <property type="project" value="TreeGrafter"/>
</dbReference>
<dbReference type="Pfam" id="PF05739">
    <property type="entry name" value="SNARE"/>
    <property type="match status" value="1"/>
</dbReference>
<dbReference type="Gene3D" id="1.20.5.110">
    <property type="match status" value="1"/>
</dbReference>
<gene>
    <name evidence="4" type="ORF">SteCoe_3423</name>
</gene>
<accession>A0A1R2CX52</accession>
<evidence type="ECO:0000256" key="2">
    <source>
        <dbReference type="SAM" id="Phobius"/>
    </source>
</evidence>
<organism evidence="4 5">
    <name type="scientific">Stentor coeruleus</name>
    <dbReference type="NCBI Taxonomy" id="5963"/>
    <lineage>
        <taxon>Eukaryota</taxon>
        <taxon>Sar</taxon>
        <taxon>Alveolata</taxon>
        <taxon>Ciliophora</taxon>
        <taxon>Postciliodesmatophora</taxon>
        <taxon>Heterotrichea</taxon>
        <taxon>Heterotrichida</taxon>
        <taxon>Stentoridae</taxon>
        <taxon>Stentor</taxon>
    </lineage>
</organism>
<protein>
    <recommendedName>
        <fullName evidence="3">t-SNARE coiled-coil homology domain-containing protein</fullName>
    </recommendedName>
</protein>
<evidence type="ECO:0000259" key="3">
    <source>
        <dbReference type="PROSITE" id="PS50192"/>
    </source>
</evidence>
<dbReference type="GO" id="GO:0000149">
    <property type="term" value="F:SNARE binding"/>
    <property type="evidence" value="ECO:0007669"/>
    <property type="project" value="TreeGrafter"/>
</dbReference>
<reference evidence="4 5" key="1">
    <citation type="submission" date="2016-11" db="EMBL/GenBank/DDBJ databases">
        <title>The macronuclear genome of Stentor coeruleus: a giant cell with tiny introns.</title>
        <authorList>
            <person name="Slabodnick M."/>
            <person name="Ruby J.G."/>
            <person name="Reiff S.B."/>
            <person name="Swart E.C."/>
            <person name="Gosai S."/>
            <person name="Prabakaran S."/>
            <person name="Witkowska E."/>
            <person name="Larue G.E."/>
            <person name="Fisher S."/>
            <person name="Freeman R.M."/>
            <person name="Gunawardena J."/>
            <person name="Chu W."/>
            <person name="Stover N.A."/>
            <person name="Gregory B.D."/>
            <person name="Nowacki M."/>
            <person name="Derisi J."/>
            <person name="Roy S.W."/>
            <person name="Marshall W.F."/>
            <person name="Sood P."/>
        </authorList>
    </citation>
    <scope>NUCLEOTIDE SEQUENCE [LARGE SCALE GENOMIC DNA]</scope>
    <source>
        <strain evidence="4">WM001</strain>
    </source>
</reference>
<dbReference type="SUPFAM" id="SSF58038">
    <property type="entry name" value="SNARE fusion complex"/>
    <property type="match status" value="1"/>
</dbReference>
<dbReference type="EMBL" id="MPUH01000040">
    <property type="protein sequence ID" value="OMJ93585.1"/>
    <property type="molecule type" value="Genomic_DNA"/>
</dbReference>
<keyword evidence="2" id="KW-1133">Transmembrane helix</keyword>
<evidence type="ECO:0000313" key="5">
    <source>
        <dbReference type="Proteomes" id="UP000187209"/>
    </source>
</evidence>
<dbReference type="GO" id="GO:0031201">
    <property type="term" value="C:SNARE complex"/>
    <property type="evidence" value="ECO:0007669"/>
    <property type="project" value="TreeGrafter"/>
</dbReference>
<dbReference type="InterPro" id="IPR045242">
    <property type="entry name" value="Syntaxin"/>
</dbReference>
<dbReference type="GO" id="GO:0006906">
    <property type="term" value="P:vesicle fusion"/>
    <property type="evidence" value="ECO:0007669"/>
    <property type="project" value="TreeGrafter"/>
</dbReference>
<feature type="transmembrane region" description="Helical" evidence="2">
    <location>
        <begin position="185"/>
        <end position="208"/>
    </location>
</feature>
<feature type="domain" description="T-SNARE coiled-coil homology" evidence="3">
    <location>
        <begin position="112"/>
        <end position="174"/>
    </location>
</feature>
<dbReference type="Proteomes" id="UP000187209">
    <property type="component" value="Unassembled WGS sequence"/>
</dbReference>
<keyword evidence="2" id="KW-0472">Membrane</keyword>
<evidence type="ECO:0000256" key="1">
    <source>
        <dbReference type="SAM" id="Coils"/>
    </source>
</evidence>